<reference evidence="14" key="1">
    <citation type="submission" date="2009-04" db="EMBL/GenBank/DDBJ databases">
        <authorList>
            <person name="Weinstock G."/>
            <person name="Sodergren E."/>
            <person name="Clifton S."/>
            <person name="Fulton L."/>
            <person name="Fulton B."/>
            <person name="Courtney L."/>
            <person name="Fronick C."/>
            <person name="Harrison M."/>
            <person name="Strong C."/>
            <person name="Farmer C."/>
            <person name="Delahaunty K."/>
            <person name="Markovic C."/>
            <person name="Hall O."/>
            <person name="Minx P."/>
            <person name="Tomlinson C."/>
            <person name="Mitreva M."/>
            <person name="Nelson J."/>
            <person name="Hou S."/>
            <person name="Wollam A."/>
            <person name="Pepin K.H."/>
            <person name="Johnson M."/>
            <person name="Bhonagiri V."/>
            <person name="Nash W.E."/>
            <person name="Warren W."/>
            <person name="Chinwalla A."/>
            <person name="Mardis E.R."/>
            <person name="Wilson R.K."/>
        </authorList>
    </citation>
    <scope>NUCLEOTIDE SEQUENCE [LARGE SCALE GENOMIC DNA]</scope>
    <source>
        <strain evidence="14">DSM 14600</strain>
    </source>
</reference>
<dbReference type="InterPro" id="IPR041663">
    <property type="entry name" value="DisA/LigA_HHH"/>
</dbReference>
<dbReference type="Pfam" id="PF03120">
    <property type="entry name" value="OB_DNA_ligase"/>
    <property type="match status" value="1"/>
</dbReference>
<evidence type="ECO:0000256" key="5">
    <source>
        <dbReference type="ARBA" id="ARBA00022833"/>
    </source>
</evidence>
<dbReference type="InterPro" id="IPR036420">
    <property type="entry name" value="BRCT_dom_sf"/>
</dbReference>
<dbReference type="InterPro" id="IPR010994">
    <property type="entry name" value="RuvA_2-like"/>
</dbReference>
<dbReference type="NCBIfam" id="TIGR00575">
    <property type="entry name" value="dnlj"/>
    <property type="match status" value="1"/>
</dbReference>
<dbReference type="InterPro" id="IPR001357">
    <property type="entry name" value="BRCT_dom"/>
</dbReference>
<evidence type="ECO:0000256" key="11">
    <source>
        <dbReference type="HAMAP-Rule" id="MF_01588"/>
    </source>
</evidence>
<dbReference type="GO" id="GO:0006281">
    <property type="term" value="P:DNA repair"/>
    <property type="evidence" value="ECO:0007669"/>
    <property type="project" value="UniProtKB-KW"/>
</dbReference>
<evidence type="ECO:0000256" key="10">
    <source>
        <dbReference type="ARBA" id="ARBA00034005"/>
    </source>
</evidence>
<dbReference type="SUPFAM" id="SSF50249">
    <property type="entry name" value="Nucleic acid-binding proteins"/>
    <property type="match status" value="1"/>
</dbReference>
<dbReference type="PANTHER" id="PTHR23389">
    <property type="entry name" value="CHROMOSOME TRANSMISSION FIDELITY FACTOR 18"/>
    <property type="match status" value="1"/>
</dbReference>
<evidence type="ECO:0000256" key="4">
    <source>
        <dbReference type="ARBA" id="ARBA00022763"/>
    </source>
</evidence>
<dbReference type="Gene3D" id="1.10.150.20">
    <property type="entry name" value="5' to 3' exonuclease, C-terminal subdomain"/>
    <property type="match status" value="2"/>
</dbReference>
<dbReference type="eggNOG" id="COG0272">
    <property type="taxonomic scope" value="Bacteria"/>
</dbReference>
<dbReference type="PANTHER" id="PTHR23389:SF9">
    <property type="entry name" value="DNA LIGASE"/>
    <property type="match status" value="1"/>
</dbReference>
<gene>
    <name evidence="11 14" type="primary">ligA</name>
    <name evidence="14" type="ORF">GCWU000342_00409</name>
</gene>
<keyword evidence="8 11" id="KW-0234">DNA repair</keyword>
<feature type="binding site" evidence="11">
    <location>
        <begin position="30"/>
        <end position="34"/>
    </location>
    <ligand>
        <name>NAD(+)</name>
        <dbReference type="ChEBI" id="CHEBI:57540"/>
    </ligand>
</feature>
<dbReference type="Pfam" id="PF00533">
    <property type="entry name" value="BRCT"/>
    <property type="match status" value="1"/>
</dbReference>
<feature type="binding site" evidence="11">
    <location>
        <position position="405"/>
    </location>
    <ligand>
        <name>Zn(2+)</name>
        <dbReference type="ChEBI" id="CHEBI:29105"/>
    </ligand>
</feature>
<keyword evidence="1 11" id="KW-0436">Ligase</keyword>
<comment type="cofactor">
    <cofactor evidence="11">
        <name>Mg(2+)</name>
        <dbReference type="ChEBI" id="CHEBI:18420"/>
    </cofactor>
    <cofactor evidence="11">
        <name>Mn(2+)</name>
        <dbReference type="ChEBI" id="CHEBI:29035"/>
    </cofactor>
</comment>
<keyword evidence="2 11" id="KW-0235">DNA replication</keyword>
<dbReference type="GO" id="GO:0006260">
    <property type="term" value="P:DNA replication"/>
    <property type="evidence" value="ECO:0007669"/>
    <property type="project" value="UniProtKB-KW"/>
</dbReference>
<dbReference type="InterPro" id="IPR004150">
    <property type="entry name" value="NAD_DNA_ligase_OB"/>
</dbReference>
<dbReference type="Proteomes" id="UP000003494">
    <property type="component" value="Unassembled WGS sequence"/>
</dbReference>
<dbReference type="SMART" id="SM00532">
    <property type="entry name" value="LIGANc"/>
    <property type="match status" value="1"/>
</dbReference>
<keyword evidence="5 11" id="KW-0862">Zinc</keyword>
<dbReference type="STRING" id="626523.GCWU000342_00409"/>
<dbReference type="EC" id="6.5.1.2" evidence="11"/>
<dbReference type="EMBL" id="ACIP02000001">
    <property type="protein sequence ID" value="EEP29059.1"/>
    <property type="molecule type" value="Genomic_DNA"/>
</dbReference>
<dbReference type="HOGENOM" id="CLU_007764_2_0_9"/>
<dbReference type="Pfam" id="PF01653">
    <property type="entry name" value="DNA_ligase_aden"/>
    <property type="match status" value="1"/>
</dbReference>
<comment type="catalytic activity">
    <reaction evidence="10 11">
        <text>NAD(+) + (deoxyribonucleotide)n-3'-hydroxyl + 5'-phospho-(deoxyribonucleotide)m = (deoxyribonucleotide)n+m + AMP + beta-nicotinamide D-nucleotide.</text>
        <dbReference type="EC" id="6.5.1.2"/>
    </reaction>
</comment>
<evidence type="ECO:0000256" key="2">
    <source>
        <dbReference type="ARBA" id="ARBA00022705"/>
    </source>
</evidence>
<feature type="active site" description="N6-AMP-lysine intermediate" evidence="11">
    <location>
        <position position="111"/>
    </location>
</feature>
<comment type="caution">
    <text evidence="14">The sequence shown here is derived from an EMBL/GenBank/DDBJ whole genome shotgun (WGS) entry which is preliminary data.</text>
</comment>
<dbReference type="PROSITE" id="PS50172">
    <property type="entry name" value="BRCT"/>
    <property type="match status" value="1"/>
</dbReference>
<dbReference type="Gene3D" id="3.40.50.10190">
    <property type="entry name" value="BRCT domain"/>
    <property type="match status" value="1"/>
</dbReference>
<feature type="region of interest" description="Disordered" evidence="12">
    <location>
        <begin position="45"/>
        <end position="65"/>
    </location>
</feature>
<dbReference type="Pfam" id="PF12826">
    <property type="entry name" value="HHH_2"/>
    <property type="match status" value="1"/>
</dbReference>
<feature type="binding site" evidence="11">
    <location>
        <position position="402"/>
    </location>
    <ligand>
        <name>Zn(2+)</name>
        <dbReference type="ChEBI" id="CHEBI:29105"/>
    </ligand>
</feature>
<feature type="binding site" evidence="11">
    <location>
        <position position="420"/>
    </location>
    <ligand>
        <name>Zn(2+)</name>
        <dbReference type="ChEBI" id="CHEBI:29105"/>
    </ligand>
</feature>
<feature type="binding site" evidence="11">
    <location>
        <begin position="80"/>
        <end position="81"/>
    </location>
    <ligand>
        <name>NAD(+)</name>
        <dbReference type="ChEBI" id="CHEBI:57540"/>
    </ligand>
</feature>
<keyword evidence="3 11" id="KW-0479">Metal-binding</keyword>
<dbReference type="Gene3D" id="1.10.287.610">
    <property type="entry name" value="Helix hairpin bin"/>
    <property type="match status" value="1"/>
</dbReference>
<dbReference type="Pfam" id="PF03119">
    <property type="entry name" value="DNA_ligase_ZBD"/>
    <property type="match status" value="1"/>
</dbReference>
<sequence>MTFETYQELIDQINYHMDLYYNQDKTEISDYEYDQLMQQLKAAEAEHPDWVRPDSPSQKIGGTTKREAGVKVEHNVPMLSIEDVFDFQSVIDWVKKVQEMHPDAIFSVEQKIDGLSMTLRYRKGRLELAETRGDGHIGEDVTQNARAIPQVPDKLPITDPYLELRGEVYMTRDRFEAYNARQEKDEKPLAANPRNLAAGTLRQLDPGITAKRGLALFIFNVQDGEPHFMRSQLDNLDRLSAMGLPVTYHKRADNAKEVIAAIEEIGKMRDQLGYDIDGAVVKIDQIAYRKDFPAGAKYSAGHIAYKYPPEERVVEMDQILVDVGRTGKLTFTGQFHDVKTGGPARLCGTSVSRATLHNQDYIRQMKIGIGGHYKLFKSGEIIPKLNGCVKEPKAVFKAPQFCPVCGEELEQEEGTADIRCVNPSCPAQISRTIAYFAGRSCMDIAGLGQTLVDALCQEKITGSETFYLTSYVDIYRLREHRDSLISRGILGKEKNTDKILAAIEDSKSQRPTRLLAGLGIRNVGLSTAAALMAVYPDLMDLMHAGFEDLQGIPDIGEKTAADIVHFFAHEDKRRMMADFRALGLTMRMPEEEKTEALAGLTIVVTGKLPGMERSEAKALIEKNGGKCTGSVSGKTDYLLAGEAAGSKLDKAKSLGIPVIDEEGLKALIEGKFKRE</sequence>
<dbReference type="PIRSF" id="PIRSF001604">
    <property type="entry name" value="LigA"/>
    <property type="match status" value="1"/>
</dbReference>
<evidence type="ECO:0000259" key="13">
    <source>
        <dbReference type="PROSITE" id="PS50172"/>
    </source>
</evidence>
<keyword evidence="6 11" id="KW-0460">Magnesium</keyword>
<evidence type="ECO:0000256" key="9">
    <source>
        <dbReference type="ARBA" id="ARBA00023211"/>
    </source>
</evidence>
<feature type="domain" description="BRCT" evidence="13">
    <location>
        <begin position="592"/>
        <end position="675"/>
    </location>
</feature>
<dbReference type="Gene3D" id="3.30.470.30">
    <property type="entry name" value="DNA ligase/mRNA capping enzyme"/>
    <property type="match status" value="1"/>
</dbReference>
<dbReference type="GO" id="GO:0046872">
    <property type="term" value="F:metal ion binding"/>
    <property type="evidence" value="ECO:0007669"/>
    <property type="project" value="UniProtKB-KW"/>
</dbReference>
<feature type="binding site" evidence="11">
    <location>
        <position position="306"/>
    </location>
    <ligand>
        <name>NAD(+)</name>
        <dbReference type="ChEBI" id="CHEBI:57540"/>
    </ligand>
</feature>
<dbReference type="SUPFAM" id="SSF56091">
    <property type="entry name" value="DNA ligase/mRNA capping enzyme, catalytic domain"/>
    <property type="match status" value="1"/>
</dbReference>
<dbReference type="AlphaFoldDB" id="C4G8W2"/>
<dbReference type="Gene3D" id="6.20.10.30">
    <property type="match status" value="1"/>
</dbReference>
<dbReference type="GO" id="GO:0003911">
    <property type="term" value="F:DNA ligase (NAD+) activity"/>
    <property type="evidence" value="ECO:0007669"/>
    <property type="project" value="UniProtKB-UniRule"/>
</dbReference>
<name>C4G8W2_9FIRM</name>
<dbReference type="InterPro" id="IPR013840">
    <property type="entry name" value="DNAligase_N"/>
</dbReference>
<feature type="binding site" evidence="11">
    <location>
        <position position="132"/>
    </location>
    <ligand>
        <name>NAD(+)</name>
        <dbReference type="ChEBI" id="CHEBI:57540"/>
    </ligand>
</feature>
<evidence type="ECO:0000256" key="7">
    <source>
        <dbReference type="ARBA" id="ARBA00023027"/>
    </source>
</evidence>
<feature type="binding site" evidence="11">
    <location>
        <position position="109"/>
    </location>
    <ligand>
        <name>NAD(+)</name>
        <dbReference type="ChEBI" id="CHEBI:57540"/>
    </ligand>
</feature>
<dbReference type="InterPro" id="IPR004149">
    <property type="entry name" value="Znf_DNAligase_C4"/>
</dbReference>
<dbReference type="InterPro" id="IPR001679">
    <property type="entry name" value="DNA_ligase"/>
</dbReference>
<dbReference type="HAMAP" id="MF_01588">
    <property type="entry name" value="DNA_ligase_A"/>
    <property type="match status" value="1"/>
</dbReference>
<evidence type="ECO:0000256" key="12">
    <source>
        <dbReference type="SAM" id="MobiDB-lite"/>
    </source>
</evidence>
<feature type="binding site" evidence="11">
    <location>
        <position position="167"/>
    </location>
    <ligand>
        <name>NAD(+)</name>
        <dbReference type="ChEBI" id="CHEBI:57540"/>
    </ligand>
</feature>
<organism evidence="14 15">
    <name type="scientific">Shuttleworthella satelles DSM 14600</name>
    <dbReference type="NCBI Taxonomy" id="626523"/>
    <lineage>
        <taxon>Bacteria</taxon>
        <taxon>Bacillati</taxon>
        <taxon>Bacillota</taxon>
        <taxon>Clostridia</taxon>
        <taxon>Lachnospirales</taxon>
        <taxon>Lachnospiraceae</taxon>
        <taxon>Shuttleworthella</taxon>
    </lineage>
</organism>
<dbReference type="InterPro" id="IPR018239">
    <property type="entry name" value="DNA_ligase_AS"/>
</dbReference>
<dbReference type="SUPFAM" id="SSF52113">
    <property type="entry name" value="BRCT domain"/>
    <property type="match status" value="1"/>
</dbReference>
<evidence type="ECO:0000256" key="1">
    <source>
        <dbReference type="ARBA" id="ARBA00022598"/>
    </source>
</evidence>
<evidence type="ECO:0000313" key="15">
    <source>
        <dbReference type="Proteomes" id="UP000003494"/>
    </source>
</evidence>
<dbReference type="CDD" id="cd00114">
    <property type="entry name" value="LIGANc"/>
    <property type="match status" value="1"/>
</dbReference>
<keyword evidence="15" id="KW-1185">Reference proteome</keyword>
<dbReference type="InterPro" id="IPR013839">
    <property type="entry name" value="DNAligase_adenylation"/>
</dbReference>
<comment type="similarity">
    <text evidence="11">Belongs to the NAD-dependent DNA ligase family. LigA subfamily.</text>
</comment>
<keyword evidence="9 11" id="KW-0464">Manganese</keyword>
<dbReference type="NCBIfam" id="NF005932">
    <property type="entry name" value="PRK07956.1"/>
    <property type="match status" value="1"/>
</dbReference>
<evidence type="ECO:0000256" key="3">
    <source>
        <dbReference type="ARBA" id="ARBA00022723"/>
    </source>
</evidence>
<evidence type="ECO:0000256" key="8">
    <source>
        <dbReference type="ARBA" id="ARBA00023204"/>
    </source>
</evidence>
<proteinExistence type="inferred from homology"/>
<feature type="binding site" evidence="11">
    <location>
        <position position="425"/>
    </location>
    <ligand>
        <name>Zn(2+)</name>
        <dbReference type="ChEBI" id="CHEBI:29105"/>
    </ligand>
</feature>
<dbReference type="SMART" id="SM00292">
    <property type="entry name" value="BRCT"/>
    <property type="match status" value="1"/>
</dbReference>
<protein>
    <recommendedName>
        <fullName evidence="11">DNA ligase</fullName>
        <ecNumber evidence="11">6.5.1.2</ecNumber>
    </recommendedName>
    <alternativeName>
        <fullName evidence="11">Polydeoxyribonucleotide synthase [NAD(+)]</fullName>
    </alternativeName>
</protein>
<dbReference type="PROSITE" id="PS01055">
    <property type="entry name" value="DNA_LIGASE_N1"/>
    <property type="match status" value="1"/>
</dbReference>
<feature type="binding site" evidence="11">
    <location>
        <position position="282"/>
    </location>
    <ligand>
        <name>NAD(+)</name>
        <dbReference type="ChEBI" id="CHEBI:57540"/>
    </ligand>
</feature>
<dbReference type="RefSeq" id="WP_006905447.1">
    <property type="nucleotide sequence ID" value="NZ_GG665866.1"/>
</dbReference>
<dbReference type="InterPro" id="IPR012340">
    <property type="entry name" value="NA-bd_OB-fold"/>
</dbReference>
<dbReference type="Gene3D" id="2.40.50.140">
    <property type="entry name" value="Nucleic acid-binding proteins"/>
    <property type="match status" value="1"/>
</dbReference>
<keyword evidence="7 11" id="KW-0520">NAD</keyword>
<accession>C4G8W2</accession>
<comment type="function">
    <text evidence="11">DNA ligase that catalyzes the formation of phosphodiester linkages between 5'-phosphoryl and 3'-hydroxyl groups in double-stranded DNA using NAD as a coenzyme and as the energy source for the reaction. It is essential for DNA replication and repair of damaged DNA.</text>
</comment>
<keyword evidence="4 11" id="KW-0227">DNA damage</keyword>
<evidence type="ECO:0000313" key="14">
    <source>
        <dbReference type="EMBL" id="EEP29059.1"/>
    </source>
</evidence>
<dbReference type="GO" id="GO:0005829">
    <property type="term" value="C:cytosol"/>
    <property type="evidence" value="ECO:0007669"/>
    <property type="project" value="TreeGrafter"/>
</dbReference>
<dbReference type="SUPFAM" id="SSF47781">
    <property type="entry name" value="RuvA domain 2-like"/>
    <property type="match status" value="1"/>
</dbReference>
<evidence type="ECO:0000256" key="6">
    <source>
        <dbReference type="ARBA" id="ARBA00022842"/>
    </source>
</evidence>